<keyword evidence="3" id="KW-1185">Reference proteome</keyword>
<proteinExistence type="predicted"/>
<sequence>DEIRLAEKYKKQPPVVEEQSEDPVEKQLKLGVIRASKSEWAAAPHFVKKKTGEWRCVLDYWMVNQSMTADSYPLPQIWDHLRAAAGRQRFTTLDMNSGFRNVPIAEESKHLTAFVTPFGLFEFNVIPFGIKNSPAEFQRAMDMVFEEVLDDRTLCYIDDIIIATDRVPEMMQRLEKVLRLCTERGFHLRLDKSEWLMPEVKYLGHKIGRQGIARQERKIGNALNTPAPISRKELQSFLGAVGYVRPFIPRFA</sequence>
<dbReference type="Proteomes" id="UP000019763">
    <property type="component" value="Unassembled WGS sequence"/>
</dbReference>
<dbReference type="InterPro" id="IPR043502">
    <property type="entry name" value="DNA/RNA_pol_sf"/>
</dbReference>
<dbReference type="CDD" id="cd01647">
    <property type="entry name" value="RT_LTR"/>
    <property type="match status" value="1"/>
</dbReference>
<dbReference type="OrthoDB" id="2013610at2759"/>
<dbReference type="PANTHER" id="PTHR33064">
    <property type="entry name" value="POL PROTEIN"/>
    <property type="match status" value="1"/>
</dbReference>
<dbReference type="PANTHER" id="PTHR33064:SF37">
    <property type="entry name" value="RIBONUCLEASE H"/>
    <property type="match status" value="1"/>
</dbReference>
<evidence type="ECO:0000313" key="3">
    <source>
        <dbReference type="Proteomes" id="UP000019763"/>
    </source>
</evidence>
<feature type="non-terminal residue" evidence="2">
    <location>
        <position position="1"/>
    </location>
</feature>
<feature type="domain" description="Reverse transcriptase" evidence="1">
    <location>
        <begin position="1"/>
        <end position="207"/>
    </location>
</feature>
<dbReference type="InterPro" id="IPR043128">
    <property type="entry name" value="Rev_trsase/Diguanyl_cyclase"/>
</dbReference>
<dbReference type="InterPro" id="IPR000477">
    <property type="entry name" value="RT_dom"/>
</dbReference>
<dbReference type="SUPFAM" id="SSF56672">
    <property type="entry name" value="DNA/RNA polymerases"/>
    <property type="match status" value="1"/>
</dbReference>
<name>A0A023B4U2_GRENI</name>
<dbReference type="InterPro" id="IPR051320">
    <property type="entry name" value="Viral_Replic_Matur_Polypro"/>
</dbReference>
<dbReference type="Gene3D" id="3.30.70.270">
    <property type="match status" value="2"/>
</dbReference>
<dbReference type="GeneID" id="22913468"/>
<dbReference type="VEuPathDB" id="CryptoDB:GNI_097710"/>
<evidence type="ECO:0000259" key="1">
    <source>
        <dbReference type="PROSITE" id="PS50878"/>
    </source>
</evidence>
<dbReference type="AlphaFoldDB" id="A0A023B4U2"/>
<dbReference type="PROSITE" id="PS50878">
    <property type="entry name" value="RT_POL"/>
    <property type="match status" value="1"/>
</dbReference>
<dbReference type="RefSeq" id="XP_011131051.1">
    <property type="nucleotide sequence ID" value="XM_011132749.1"/>
</dbReference>
<feature type="non-terminal residue" evidence="2">
    <location>
        <position position="252"/>
    </location>
</feature>
<evidence type="ECO:0000313" key="2">
    <source>
        <dbReference type="EMBL" id="EZG57502.1"/>
    </source>
</evidence>
<gene>
    <name evidence="2" type="ORF">GNI_097710</name>
</gene>
<reference evidence="2" key="1">
    <citation type="submission" date="2013-12" db="EMBL/GenBank/DDBJ databases">
        <authorList>
            <person name="Omoto C.K."/>
            <person name="Sibley D."/>
            <person name="Venepally P."/>
            <person name="Hadjithomas M."/>
            <person name="Karamycheva S."/>
            <person name="Brunk B."/>
            <person name="Roos D."/>
            <person name="Caler E."/>
            <person name="Lorenzi H."/>
        </authorList>
    </citation>
    <scope>NUCLEOTIDE SEQUENCE</scope>
</reference>
<accession>A0A023B4U2</accession>
<dbReference type="EMBL" id="AFNH02000732">
    <property type="protein sequence ID" value="EZG57502.1"/>
    <property type="molecule type" value="Genomic_DNA"/>
</dbReference>
<comment type="caution">
    <text evidence="2">The sequence shown here is derived from an EMBL/GenBank/DDBJ whole genome shotgun (WGS) entry which is preliminary data.</text>
</comment>
<protein>
    <submittedName>
        <fullName evidence="2">Retrovirus polyprotein</fullName>
    </submittedName>
</protein>
<dbReference type="Gene3D" id="3.10.10.10">
    <property type="entry name" value="HIV Type 1 Reverse Transcriptase, subunit A, domain 1"/>
    <property type="match status" value="1"/>
</dbReference>
<organism evidence="2 3">
    <name type="scientific">Gregarina niphandrodes</name>
    <name type="common">Septate eugregarine</name>
    <dbReference type="NCBI Taxonomy" id="110365"/>
    <lineage>
        <taxon>Eukaryota</taxon>
        <taxon>Sar</taxon>
        <taxon>Alveolata</taxon>
        <taxon>Apicomplexa</taxon>
        <taxon>Conoidasida</taxon>
        <taxon>Gregarinasina</taxon>
        <taxon>Eugregarinorida</taxon>
        <taxon>Gregarinidae</taxon>
        <taxon>Gregarina</taxon>
    </lineage>
</organism>
<dbReference type="Pfam" id="PF00078">
    <property type="entry name" value="RVT_1"/>
    <property type="match status" value="1"/>
</dbReference>